<dbReference type="SUPFAM" id="SSF55729">
    <property type="entry name" value="Acyl-CoA N-acyltransferases (Nat)"/>
    <property type="match status" value="1"/>
</dbReference>
<dbReference type="EMBL" id="CP046566">
    <property type="protein sequence ID" value="QGW27838.1"/>
    <property type="molecule type" value="Genomic_DNA"/>
</dbReference>
<dbReference type="GO" id="GO:0004057">
    <property type="term" value="F:arginyl-tRNA--protein transferase activity"/>
    <property type="evidence" value="ECO:0007669"/>
    <property type="project" value="InterPro"/>
</dbReference>
<protein>
    <recommendedName>
        <fullName evidence="1">N-end rule aminoacyl transferase C-terminal domain-containing protein</fullName>
    </recommendedName>
</protein>
<organism evidence="2 3">
    <name type="scientific">Phnomibacter ginsenosidimutans</name>
    <dbReference type="NCBI Taxonomy" id="2676868"/>
    <lineage>
        <taxon>Bacteria</taxon>
        <taxon>Pseudomonadati</taxon>
        <taxon>Bacteroidota</taxon>
        <taxon>Chitinophagia</taxon>
        <taxon>Chitinophagales</taxon>
        <taxon>Chitinophagaceae</taxon>
        <taxon>Phnomibacter</taxon>
    </lineage>
</organism>
<dbReference type="Proteomes" id="UP000426027">
    <property type="component" value="Chromosome"/>
</dbReference>
<dbReference type="InterPro" id="IPR007472">
    <property type="entry name" value="N-end_Aminoacyl_Trfase_C"/>
</dbReference>
<evidence type="ECO:0000313" key="2">
    <source>
        <dbReference type="EMBL" id="QGW27838.1"/>
    </source>
</evidence>
<keyword evidence="3" id="KW-1185">Reference proteome</keyword>
<dbReference type="KEGG" id="fls:GLV81_06775"/>
<proteinExistence type="predicted"/>
<dbReference type="AlphaFoldDB" id="A0A6I6GJJ9"/>
<reference evidence="2 3" key="1">
    <citation type="submission" date="2019-11" db="EMBL/GenBank/DDBJ databases">
        <authorList>
            <person name="Im W.T."/>
        </authorList>
    </citation>
    <scope>NUCLEOTIDE SEQUENCE [LARGE SCALE GENOMIC DNA]</scope>
    <source>
        <strain evidence="2 3">SB-02</strain>
    </source>
</reference>
<feature type="domain" description="N-end rule aminoacyl transferase C-terminal" evidence="1">
    <location>
        <begin position="17"/>
        <end position="95"/>
    </location>
</feature>
<dbReference type="InterPro" id="IPR016181">
    <property type="entry name" value="Acyl_CoA_acyltransferase"/>
</dbReference>
<accession>A0A6I6GJJ9</accession>
<evidence type="ECO:0000259" key="1">
    <source>
        <dbReference type="Pfam" id="PF04377"/>
    </source>
</evidence>
<sequence length="130" mass="15210">MTSNPICWIEQSANFFPTKTWTLYDGNELIGVSYFDEGVLSNAGILTFFHPNYRKYSPGLYLYLESVRLAKQQGKEYFYPGYIAMQNPKFDYKLKAGIDAIELWDIQQMHWYPYRKSRHALQNTTANSAI</sequence>
<gene>
    <name evidence="2" type="ORF">GLV81_06775</name>
</gene>
<name>A0A6I6GJJ9_9BACT</name>
<dbReference type="Pfam" id="PF04377">
    <property type="entry name" value="ATE_C"/>
    <property type="match status" value="1"/>
</dbReference>
<evidence type="ECO:0000313" key="3">
    <source>
        <dbReference type="Proteomes" id="UP000426027"/>
    </source>
</evidence>